<comment type="caution">
    <text evidence="1">The sequence shown here is derived from an EMBL/GenBank/DDBJ whole genome shotgun (WGS) entry which is preliminary data.</text>
</comment>
<reference evidence="1" key="1">
    <citation type="journal article" date="2015" name="Nature">
        <title>Complex archaea that bridge the gap between prokaryotes and eukaryotes.</title>
        <authorList>
            <person name="Spang A."/>
            <person name="Saw J.H."/>
            <person name="Jorgensen S.L."/>
            <person name="Zaremba-Niedzwiedzka K."/>
            <person name="Martijn J."/>
            <person name="Lind A.E."/>
            <person name="van Eijk R."/>
            <person name="Schleper C."/>
            <person name="Guy L."/>
            <person name="Ettema T.J."/>
        </authorList>
    </citation>
    <scope>NUCLEOTIDE SEQUENCE</scope>
</reference>
<accession>A0A0F9DCF1</accession>
<sequence>MIPFLHAARRMPDPAKKRNFGWQRKQMALAFNRAGFGPLCLYPTPSVWAFRMLMERTLPADIAGPAGSAPTTGR</sequence>
<gene>
    <name evidence="1" type="ORF">LCGC14_2296060</name>
</gene>
<dbReference type="EMBL" id="LAZR01032272">
    <property type="protein sequence ID" value="KKL51381.1"/>
    <property type="molecule type" value="Genomic_DNA"/>
</dbReference>
<dbReference type="AlphaFoldDB" id="A0A0F9DCF1"/>
<organism evidence="1">
    <name type="scientific">marine sediment metagenome</name>
    <dbReference type="NCBI Taxonomy" id="412755"/>
    <lineage>
        <taxon>unclassified sequences</taxon>
        <taxon>metagenomes</taxon>
        <taxon>ecological metagenomes</taxon>
    </lineage>
</organism>
<name>A0A0F9DCF1_9ZZZZ</name>
<evidence type="ECO:0000313" key="1">
    <source>
        <dbReference type="EMBL" id="KKL51381.1"/>
    </source>
</evidence>
<protein>
    <submittedName>
        <fullName evidence="1">Uncharacterized protein</fullName>
    </submittedName>
</protein>
<proteinExistence type="predicted"/>